<proteinExistence type="predicted"/>
<protein>
    <recommendedName>
        <fullName evidence="4">Pyridoxamine 5'-phosphate oxidase family protein</fullName>
    </recommendedName>
</protein>
<sequence>MATPNAAPSERTRVRRLPERARYDAETLAAIVDAAWIAHVAFPLDGGVHSIPTAVWREGDHLYIHGAKASRMLKALTETECCVSLALLDGLVLARSAFHHSMNFRSVVVYGRFELVTEPAHKAAALAAFTDRVSPGRWATLRPMTDKEMGATTVLRLSLAEASAKVRTGGPKDDDEDLAWPTWAGVLPLSLQAGAPQAEPDSAVALPPPLPTSLAPSAG</sequence>
<evidence type="ECO:0000256" key="1">
    <source>
        <dbReference type="SAM" id="MobiDB-lite"/>
    </source>
</evidence>
<accession>A0A059KGD2</accession>
<dbReference type="Proteomes" id="UP000026714">
    <property type="component" value="Unassembled WGS sequence"/>
</dbReference>
<dbReference type="InterPro" id="IPR012349">
    <property type="entry name" value="Split_barrel_FMN-bd"/>
</dbReference>
<dbReference type="eggNOG" id="COG3467">
    <property type="taxonomic scope" value="Bacteria"/>
</dbReference>
<dbReference type="RefSeq" id="WP_037486217.1">
    <property type="nucleotide sequence ID" value="NZ_AZRA01000161.1"/>
</dbReference>
<name>A0A059KGD2_9BURK</name>
<evidence type="ECO:0000313" key="2">
    <source>
        <dbReference type="EMBL" id="KDB50294.1"/>
    </source>
</evidence>
<dbReference type="InterPro" id="IPR024747">
    <property type="entry name" value="Pyridox_Oxase-rel"/>
</dbReference>
<dbReference type="PATRIC" id="fig|1286631.3.peg.4008"/>
<organism evidence="2 3">
    <name type="scientific">Sphaerotilus natans subsp. natans DSM 6575</name>
    <dbReference type="NCBI Taxonomy" id="1286631"/>
    <lineage>
        <taxon>Bacteria</taxon>
        <taxon>Pseudomonadati</taxon>
        <taxon>Pseudomonadota</taxon>
        <taxon>Betaproteobacteria</taxon>
        <taxon>Burkholderiales</taxon>
        <taxon>Sphaerotilaceae</taxon>
        <taxon>Sphaerotilus</taxon>
    </lineage>
</organism>
<dbReference type="AlphaFoldDB" id="A0A059KGD2"/>
<reference evidence="2 3" key="1">
    <citation type="journal article" date="2014" name="FEMS Microbiol. Ecol.">
        <title>Sphaerotilus natans encrusted with nanoball-shaped Fe(III) oxide minerals formed by nitrate-reducing mixotrophic Fe(II) oxidation.</title>
        <authorList>
            <person name="Park S."/>
            <person name="Kim D.H."/>
            <person name="Lee J.H."/>
            <person name="Hur H.G."/>
        </authorList>
    </citation>
    <scope>NUCLEOTIDE SEQUENCE [LARGE SCALE GENOMIC DNA]</scope>
    <source>
        <strain evidence="2 3">DSM 6575</strain>
    </source>
</reference>
<dbReference type="PANTHER" id="PTHR34071">
    <property type="entry name" value="5-NITROIMIDAZOLE ANTIBIOTICS RESISTANCE PROTEIN, NIMA-FAMILY-RELATED PROTEIN-RELATED"/>
    <property type="match status" value="1"/>
</dbReference>
<dbReference type="Pfam" id="PF12900">
    <property type="entry name" value="Pyridox_ox_2"/>
    <property type="match status" value="1"/>
</dbReference>
<evidence type="ECO:0000313" key="3">
    <source>
        <dbReference type="Proteomes" id="UP000026714"/>
    </source>
</evidence>
<dbReference type="EMBL" id="AZRA01000161">
    <property type="protein sequence ID" value="KDB50294.1"/>
    <property type="molecule type" value="Genomic_DNA"/>
</dbReference>
<dbReference type="PANTHER" id="PTHR34071:SF2">
    <property type="entry name" value="FLAVIN-NUCLEOTIDE-BINDING PROTEIN"/>
    <property type="match status" value="1"/>
</dbReference>
<dbReference type="SUPFAM" id="SSF50475">
    <property type="entry name" value="FMN-binding split barrel"/>
    <property type="match status" value="1"/>
</dbReference>
<dbReference type="Gene3D" id="2.30.110.10">
    <property type="entry name" value="Electron Transport, Fmn-binding Protein, Chain A"/>
    <property type="match status" value="1"/>
</dbReference>
<dbReference type="STRING" id="34103.SAMN05421778_12420"/>
<comment type="caution">
    <text evidence="2">The sequence shown here is derived from an EMBL/GenBank/DDBJ whole genome shotgun (WGS) entry which is preliminary data.</text>
</comment>
<evidence type="ECO:0008006" key="4">
    <source>
        <dbReference type="Google" id="ProtNLM"/>
    </source>
</evidence>
<keyword evidence="3" id="KW-1185">Reference proteome</keyword>
<feature type="region of interest" description="Disordered" evidence="1">
    <location>
        <begin position="193"/>
        <end position="219"/>
    </location>
</feature>
<gene>
    <name evidence="2" type="ORF">X805_41180</name>
</gene>